<keyword evidence="2" id="KW-0732">Signal</keyword>
<keyword evidence="1" id="KW-0472">Membrane</keyword>
<keyword evidence="1" id="KW-1133">Transmembrane helix</keyword>
<accession>A0A9N9ARL3</accession>
<dbReference type="AlphaFoldDB" id="A0A9N9ARL3"/>
<organism evidence="3 4">
    <name type="scientific">Diversispora eburnea</name>
    <dbReference type="NCBI Taxonomy" id="1213867"/>
    <lineage>
        <taxon>Eukaryota</taxon>
        <taxon>Fungi</taxon>
        <taxon>Fungi incertae sedis</taxon>
        <taxon>Mucoromycota</taxon>
        <taxon>Glomeromycotina</taxon>
        <taxon>Glomeromycetes</taxon>
        <taxon>Diversisporales</taxon>
        <taxon>Diversisporaceae</taxon>
        <taxon>Diversispora</taxon>
    </lineage>
</organism>
<keyword evidence="1" id="KW-0812">Transmembrane</keyword>
<dbReference type="OrthoDB" id="2507140at2759"/>
<feature type="transmembrane region" description="Helical" evidence="1">
    <location>
        <begin position="131"/>
        <end position="157"/>
    </location>
</feature>
<reference evidence="3" key="1">
    <citation type="submission" date="2021-06" db="EMBL/GenBank/DDBJ databases">
        <authorList>
            <person name="Kallberg Y."/>
            <person name="Tangrot J."/>
            <person name="Rosling A."/>
        </authorList>
    </citation>
    <scope>NUCLEOTIDE SEQUENCE</scope>
    <source>
        <strain evidence="3">AZ414A</strain>
    </source>
</reference>
<dbReference type="EMBL" id="CAJVPK010000690">
    <property type="protein sequence ID" value="CAG8540245.1"/>
    <property type="molecule type" value="Genomic_DNA"/>
</dbReference>
<feature type="signal peptide" evidence="2">
    <location>
        <begin position="1"/>
        <end position="26"/>
    </location>
</feature>
<evidence type="ECO:0000256" key="2">
    <source>
        <dbReference type="SAM" id="SignalP"/>
    </source>
</evidence>
<proteinExistence type="predicted"/>
<protein>
    <submittedName>
        <fullName evidence="3">9739_t:CDS:1</fullName>
    </submittedName>
</protein>
<evidence type="ECO:0000313" key="4">
    <source>
        <dbReference type="Proteomes" id="UP000789706"/>
    </source>
</evidence>
<gene>
    <name evidence="3" type="ORF">DEBURN_LOCUS6574</name>
</gene>
<sequence>MNSNNSSHLCVFFLAALLTFVPIVRANCSNSAVYSSCKQRESSNSALCTSTDFVCKCSAVKAISECYRQCTDDPNIVAEAEAYSLVVKASCSVSSYYQAFTTTRLTSPTKAKQISSTPTNVNQNNSKNNGVIVFVGFTLFVIGLIVGFTLVLCALYFRSNRLSVDILPSTMTPSQPPPPYVK</sequence>
<evidence type="ECO:0000256" key="1">
    <source>
        <dbReference type="SAM" id="Phobius"/>
    </source>
</evidence>
<name>A0A9N9ARL3_9GLOM</name>
<comment type="caution">
    <text evidence="3">The sequence shown here is derived from an EMBL/GenBank/DDBJ whole genome shotgun (WGS) entry which is preliminary data.</text>
</comment>
<evidence type="ECO:0000313" key="3">
    <source>
        <dbReference type="EMBL" id="CAG8540245.1"/>
    </source>
</evidence>
<dbReference type="Proteomes" id="UP000789706">
    <property type="component" value="Unassembled WGS sequence"/>
</dbReference>
<feature type="chain" id="PRO_5040347404" evidence="2">
    <location>
        <begin position="27"/>
        <end position="182"/>
    </location>
</feature>
<keyword evidence="4" id="KW-1185">Reference proteome</keyword>